<name>A0A0E3KNS6_METTT</name>
<proteinExistence type="predicted"/>
<accession>A0A0E3KNS6</accession>
<dbReference type="HOGENOM" id="CLU_2820977_0_0_2"/>
<dbReference type="PATRIC" id="fig|523844.20.peg.230"/>
<dbReference type="GeneID" id="75279264"/>
<dbReference type="KEGG" id="mthr:MSTHT_0173"/>
<protein>
    <submittedName>
        <fullName evidence="1">Uncharacterized protein</fullName>
    </submittedName>
</protein>
<dbReference type="AlphaFoldDB" id="A0A0E3KNS6"/>
<dbReference type="Proteomes" id="UP000066529">
    <property type="component" value="Chromosome"/>
</dbReference>
<reference evidence="1 2" key="1">
    <citation type="submission" date="2014-07" db="EMBL/GenBank/DDBJ databases">
        <title>Methanogenic archaea and the global carbon cycle.</title>
        <authorList>
            <person name="Henriksen J.R."/>
            <person name="Luke J."/>
            <person name="Reinhart S."/>
            <person name="Benedict M.N."/>
            <person name="Youngblut N.D."/>
            <person name="Metcalf M.E."/>
            <person name="Whitaker R.J."/>
            <person name="Metcalf W.W."/>
        </authorList>
    </citation>
    <scope>NUCLEOTIDE SEQUENCE [LARGE SCALE GENOMIC DNA]</scope>
    <source>
        <strain evidence="2">ATCC 43570 / DSM 1825 / OCM 12 / VKM B-1830 / TM-1</strain>
    </source>
</reference>
<organism evidence="1 2">
    <name type="scientific">Methanosarcina thermophila (strain ATCC 43570 / DSM 1825 / OCM 12 / VKM B-1830 / TM-1)</name>
    <dbReference type="NCBI Taxonomy" id="523844"/>
    <lineage>
        <taxon>Archaea</taxon>
        <taxon>Methanobacteriati</taxon>
        <taxon>Methanobacteriota</taxon>
        <taxon>Stenosarchaea group</taxon>
        <taxon>Methanomicrobia</taxon>
        <taxon>Methanosarcinales</taxon>
        <taxon>Methanosarcinaceae</taxon>
        <taxon>Methanosarcina</taxon>
    </lineage>
</organism>
<evidence type="ECO:0000313" key="1">
    <source>
        <dbReference type="EMBL" id="AKB11931.1"/>
    </source>
</evidence>
<dbReference type="EMBL" id="CP009501">
    <property type="protein sequence ID" value="AKB11931.1"/>
    <property type="molecule type" value="Genomic_DNA"/>
</dbReference>
<gene>
    <name evidence="1" type="ORF">MSTHT_0173</name>
</gene>
<evidence type="ECO:0000313" key="2">
    <source>
        <dbReference type="Proteomes" id="UP000066529"/>
    </source>
</evidence>
<dbReference type="RefSeq" id="WP_231588130.1">
    <property type="nucleotide sequence ID" value="NZ_CP009501.1"/>
</dbReference>
<sequence length="66" mass="7447">MIKGPRSPAVAVRVLNDLRIFICCITDSVNALIRYSIRVIQGYFLNLSAIQCTGVYMFCNSEDLLF</sequence>